<feature type="compositionally biased region" description="Basic and acidic residues" evidence="5">
    <location>
        <begin position="166"/>
        <end position="181"/>
    </location>
</feature>
<dbReference type="EMBL" id="GDRN01029091">
    <property type="protein sequence ID" value="JAI67603.1"/>
    <property type="molecule type" value="Transcribed_RNA"/>
</dbReference>
<evidence type="ECO:0000256" key="4">
    <source>
        <dbReference type="PROSITE-ProRule" id="PRU00125"/>
    </source>
</evidence>
<reference evidence="7" key="1">
    <citation type="submission" date="2015-09" db="EMBL/GenBank/DDBJ databases">
        <title>Scylla olivacea transcriptome.</title>
        <authorList>
            <person name="Ikhwanuddin M."/>
        </authorList>
    </citation>
    <scope>NUCLEOTIDE SEQUENCE</scope>
</reference>
<feature type="compositionally biased region" description="Acidic residues" evidence="5">
    <location>
        <begin position="53"/>
        <end position="64"/>
    </location>
</feature>
<dbReference type="EMBL" id="GDRN01029088">
    <property type="protein sequence ID" value="JAI67605.1"/>
    <property type="molecule type" value="Transcribed_RNA"/>
</dbReference>
<sequence length="321" mass="36157">MEEQDTGARGGDLNGTEEHDKAQHQEKETEAGEAQNQCEEQPKEEADDPKVESEDEGTGEELSESCEVPVDDKPVIKEQVAEESVEVHETECVAEEEKEEQVSIPDSEEVKESGKEESLDESVNGVGEHQEEQEANNKENHINGTSTKEENNHFEGEELTKEEEENNKNKEQEAGESIDFQKEEFTNNHDDDSHHTISELRSKWDSFGKEQSSPPIEHIHCHPGMADTAKSRFGGTAEKCNQCQKTVYAMERLEVAGRLMHKTCFRCCKCNSPLSVGRFSVGGGELYCMTHYKQAFREKGTYDVFTPDNPIKGKWQSKPAE</sequence>
<dbReference type="EMBL" id="GDRN01029089">
    <property type="protein sequence ID" value="JAI67604.1"/>
    <property type="molecule type" value="Transcribed_RNA"/>
</dbReference>
<keyword evidence="1 4" id="KW-0479">Metal-binding</keyword>
<keyword evidence="2 4" id="KW-0862">Zinc</keyword>
<feature type="compositionally biased region" description="Basic and acidic residues" evidence="5">
    <location>
        <begin position="16"/>
        <end position="30"/>
    </location>
</feature>
<dbReference type="Pfam" id="PF00412">
    <property type="entry name" value="LIM"/>
    <property type="match status" value="1"/>
</dbReference>
<organism evidence="7">
    <name type="scientific">Scylla olivacea</name>
    <name type="common">Orange mud crab</name>
    <name type="synonym">Cancer olivacea</name>
    <dbReference type="NCBI Taxonomy" id="85551"/>
    <lineage>
        <taxon>Eukaryota</taxon>
        <taxon>Metazoa</taxon>
        <taxon>Ecdysozoa</taxon>
        <taxon>Arthropoda</taxon>
        <taxon>Crustacea</taxon>
        <taxon>Multicrustacea</taxon>
        <taxon>Malacostraca</taxon>
        <taxon>Eumalacostraca</taxon>
        <taxon>Eucarida</taxon>
        <taxon>Decapoda</taxon>
        <taxon>Pleocyemata</taxon>
        <taxon>Brachyura</taxon>
        <taxon>Eubrachyura</taxon>
        <taxon>Portunoidea</taxon>
        <taxon>Portunidae</taxon>
        <taxon>Portuninae</taxon>
        <taxon>Scylla</taxon>
    </lineage>
</organism>
<feature type="compositionally biased region" description="Basic and acidic residues" evidence="5">
    <location>
        <begin position="40"/>
        <end position="52"/>
    </location>
</feature>
<dbReference type="GO" id="GO:0046872">
    <property type="term" value="F:metal ion binding"/>
    <property type="evidence" value="ECO:0007669"/>
    <property type="project" value="UniProtKB-KW"/>
</dbReference>
<evidence type="ECO:0000259" key="6">
    <source>
        <dbReference type="PROSITE" id="PS50023"/>
    </source>
</evidence>
<evidence type="ECO:0000313" key="7">
    <source>
        <dbReference type="EMBL" id="JAI67604.1"/>
    </source>
</evidence>
<evidence type="ECO:0000256" key="5">
    <source>
        <dbReference type="SAM" id="MobiDB-lite"/>
    </source>
</evidence>
<dbReference type="SUPFAM" id="SSF57716">
    <property type="entry name" value="Glucocorticoid receptor-like (DNA-binding domain)"/>
    <property type="match status" value="2"/>
</dbReference>
<feature type="compositionally biased region" description="Basic and acidic residues" evidence="5">
    <location>
        <begin position="108"/>
        <end position="117"/>
    </location>
</feature>
<dbReference type="AlphaFoldDB" id="A0A0P4WFW9"/>
<keyword evidence="3 4" id="KW-0440">LIM domain</keyword>
<dbReference type="CDD" id="cd09358">
    <property type="entry name" value="LIM_Mical_like"/>
    <property type="match status" value="1"/>
</dbReference>
<dbReference type="SMART" id="SM00132">
    <property type="entry name" value="LIM"/>
    <property type="match status" value="1"/>
</dbReference>
<feature type="compositionally biased region" description="Basic and acidic residues" evidence="5">
    <location>
        <begin position="128"/>
        <end position="159"/>
    </location>
</feature>
<dbReference type="FunFam" id="2.10.110.10:FF:000002">
    <property type="entry name" value="LIM domain and actin-binding 1"/>
    <property type="match status" value="1"/>
</dbReference>
<evidence type="ECO:0000256" key="1">
    <source>
        <dbReference type="ARBA" id="ARBA00022723"/>
    </source>
</evidence>
<accession>A0A0P4WFW9</accession>
<feature type="compositionally biased region" description="Basic and acidic residues" evidence="5">
    <location>
        <begin position="70"/>
        <end position="91"/>
    </location>
</feature>
<feature type="domain" description="LIM zinc-binding" evidence="6">
    <location>
        <begin position="238"/>
        <end position="298"/>
    </location>
</feature>
<evidence type="ECO:0000256" key="2">
    <source>
        <dbReference type="ARBA" id="ARBA00022833"/>
    </source>
</evidence>
<dbReference type="PANTHER" id="PTHR24206">
    <property type="entry name" value="OS06G0237300 PROTEIN"/>
    <property type="match status" value="1"/>
</dbReference>
<proteinExistence type="predicted"/>
<dbReference type="InterPro" id="IPR001781">
    <property type="entry name" value="Znf_LIM"/>
</dbReference>
<feature type="region of interest" description="Disordered" evidence="5">
    <location>
        <begin position="1"/>
        <end position="181"/>
    </location>
</feature>
<name>A0A0P4WFW9_SCYOL</name>
<protein>
    <recommendedName>
        <fullName evidence="6">LIM zinc-binding domain-containing protein</fullName>
    </recommendedName>
</protein>
<evidence type="ECO:0000256" key="3">
    <source>
        <dbReference type="ARBA" id="ARBA00023038"/>
    </source>
</evidence>
<dbReference type="PROSITE" id="PS50023">
    <property type="entry name" value="LIM_DOMAIN_2"/>
    <property type="match status" value="1"/>
</dbReference>
<dbReference type="Gene3D" id="2.10.110.10">
    <property type="entry name" value="Cysteine Rich Protein"/>
    <property type="match status" value="1"/>
</dbReference>